<evidence type="ECO:0000313" key="2">
    <source>
        <dbReference type="EMBL" id="QTC44347.1"/>
    </source>
</evidence>
<dbReference type="Proteomes" id="UP000663901">
    <property type="component" value="Plasmid pOC5aA"/>
</dbReference>
<dbReference type="EMBL" id="CP059083">
    <property type="protein sequence ID" value="QTC44347.1"/>
    <property type="molecule type" value="Genomic_DNA"/>
</dbReference>
<reference evidence="2" key="1">
    <citation type="submission" date="2020-07" db="EMBL/GenBank/DDBJ databases">
        <title>Genome Sequences for Panteoa spp. that cause Center Rot in Onions.</title>
        <authorList>
            <person name="Asselin J.A."/>
            <person name="Helmann T."/>
            <person name="Beer S."/>
            <person name="Stodghill P."/>
        </authorList>
    </citation>
    <scope>NUCLEOTIDE SEQUENCE</scope>
    <source>
        <strain evidence="2">OC5a</strain>
        <plasmid evidence="2">pOC5aA</plasmid>
    </source>
</reference>
<accession>A0A8A4K1Z8</accession>
<proteinExistence type="predicted"/>
<dbReference type="InterPro" id="IPR011646">
    <property type="entry name" value="KAP_P-loop"/>
</dbReference>
<dbReference type="Gene3D" id="3.40.50.300">
    <property type="entry name" value="P-loop containing nucleotide triphosphate hydrolases"/>
    <property type="match status" value="1"/>
</dbReference>
<evidence type="ECO:0000259" key="1">
    <source>
        <dbReference type="Pfam" id="PF07693"/>
    </source>
</evidence>
<protein>
    <recommendedName>
        <fullName evidence="1">KAP NTPase domain-containing protein</fullName>
    </recommendedName>
</protein>
<organism evidence="2 3">
    <name type="scientific">Pantoea ananas</name>
    <name type="common">Erwinia uredovora</name>
    <dbReference type="NCBI Taxonomy" id="553"/>
    <lineage>
        <taxon>Bacteria</taxon>
        <taxon>Pseudomonadati</taxon>
        <taxon>Pseudomonadota</taxon>
        <taxon>Gammaproteobacteria</taxon>
        <taxon>Enterobacterales</taxon>
        <taxon>Erwiniaceae</taxon>
        <taxon>Pantoea</taxon>
    </lineage>
</organism>
<name>A0A8A4K1Z8_PANAN</name>
<sequence length="236" mass="26102">MTVRDSGFSAGTEAPVSRAEEDRYGFEGVAAGLVRSILALDNDVSTVIGIEGKWGAGKTSLLRLLMNKLEDLKPDGTYVLHLAPWLRANSMSPVDSLLLPVAAILREEEERRQPLPRNLWQKFQRRIRRGRNTGAALDMQNYLRQTSGRLAPLAEFAGNFVPVLGMAAKGMETLAKLDLSGRQQTASDLHASLDKKIRLLDLNFIVIIDDLDRLEPSQAVEVLRLVRSVANFSRPA</sequence>
<keyword evidence="2" id="KW-0614">Plasmid</keyword>
<dbReference type="InterPro" id="IPR027417">
    <property type="entry name" value="P-loop_NTPase"/>
</dbReference>
<dbReference type="Pfam" id="PF07693">
    <property type="entry name" value="KAP_NTPase"/>
    <property type="match status" value="1"/>
</dbReference>
<evidence type="ECO:0000313" key="3">
    <source>
        <dbReference type="Proteomes" id="UP000663901"/>
    </source>
</evidence>
<gene>
    <name evidence="2" type="ORF">H0Z12_00290</name>
</gene>
<geneLocation type="plasmid" evidence="2 3">
    <name>pOC5aA</name>
</geneLocation>
<feature type="domain" description="KAP NTPase" evidence="1">
    <location>
        <begin position="29"/>
        <end position="233"/>
    </location>
</feature>
<dbReference type="AlphaFoldDB" id="A0A8A4K1Z8"/>
<dbReference type="SUPFAM" id="SSF52540">
    <property type="entry name" value="P-loop containing nucleoside triphosphate hydrolases"/>
    <property type="match status" value="1"/>
</dbReference>
<dbReference type="RefSeq" id="WP_028716089.1">
    <property type="nucleotide sequence ID" value="NZ_CP059083.1"/>
</dbReference>